<evidence type="ECO:0000313" key="1">
    <source>
        <dbReference type="EMBL" id="SEL84003.1"/>
    </source>
</evidence>
<accession>A0A1H7TH16</accession>
<gene>
    <name evidence="1" type="ORF">SAMN05216214_1314</name>
</gene>
<dbReference type="Proteomes" id="UP000185766">
    <property type="component" value="Unassembled WGS sequence"/>
</dbReference>
<dbReference type="RefSeq" id="WP_083394375.1">
    <property type="nucleotide sequence ID" value="NZ_FOAS01000031.1"/>
</dbReference>
<dbReference type="AlphaFoldDB" id="A0A1H7TH16"/>
<evidence type="ECO:0000313" key="2">
    <source>
        <dbReference type="Proteomes" id="UP000185766"/>
    </source>
</evidence>
<sequence length="162" mass="18498">MVQVVRFAHWDVQKLRFWPPLNQTLATKDLQIHSQRAIMFAELKNKELHLHGKTTEFNAVARSIHKGRQGSSASFDLCSSISLFFSLHTTCHGKLAAIEIKESEIYITYSEPVKNHFYTYFSMPSDTQPGSLFFLTHSSRDYPPLLADNSLDLIIHVISSET</sequence>
<name>A0A1H7TH16_9GAMM</name>
<dbReference type="EMBL" id="FOAS01000031">
    <property type="protein sequence ID" value="SEL84003.1"/>
    <property type="molecule type" value="Genomic_DNA"/>
</dbReference>
<reference evidence="1 2" key="1">
    <citation type="submission" date="2016-10" db="EMBL/GenBank/DDBJ databases">
        <authorList>
            <person name="de Groot N.N."/>
        </authorList>
    </citation>
    <scope>NUCLEOTIDE SEQUENCE [LARGE SCALE GENOMIC DNA]</scope>
    <source>
        <strain evidence="1 2">JCM 19513</strain>
    </source>
</reference>
<organism evidence="1 2">
    <name type="scientific">Atopomonas hussainii</name>
    <dbReference type="NCBI Taxonomy" id="1429083"/>
    <lineage>
        <taxon>Bacteria</taxon>
        <taxon>Pseudomonadati</taxon>
        <taxon>Pseudomonadota</taxon>
        <taxon>Gammaproteobacteria</taxon>
        <taxon>Pseudomonadales</taxon>
        <taxon>Pseudomonadaceae</taxon>
        <taxon>Atopomonas</taxon>
    </lineage>
</organism>
<proteinExistence type="predicted"/>
<keyword evidence="2" id="KW-1185">Reference proteome</keyword>
<protein>
    <submittedName>
        <fullName evidence="1">Uncharacterized protein</fullName>
    </submittedName>
</protein>